<dbReference type="GeneID" id="56591301"/>
<dbReference type="Proteomes" id="UP000076825">
    <property type="component" value="Chromosome 1"/>
</dbReference>
<protein>
    <submittedName>
        <fullName evidence="8">RNA polymerase sigma factor</fullName>
    </submittedName>
</protein>
<feature type="domain" description="RNA polymerase sigma factor 70 region 4 type 2" evidence="7">
    <location>
        <begin position="121"/>
        <end position="172"/>
    </location>
</feature>
<dbReference type="NCBIfam" id="TIGR02937">
    <property type="entry name" value="sigma70-ECF"/>
    <property type="match status" value="1"/>
</dbReference>
<name>A0A157RFF5_9BORD</name>
<dbReference type="PANTHER" id="PTHR43133">
    <property type="entry name" value="RNA POLYMERASE ECF-TYPE SIGMA FACTO"/>
    <property type="match status" value="1"/>
</dbReference>
<dbReference type="GO" id="GO:0016987">
    <property type="term" value="F:sigma factor activity"/>
    <property type="evidence" value="ECO:0007669"/>
    <property type="project" value="UniProtKB-KW"/>
</dbReference>
<dbReference type="Pfam" id="PF08281">
    <property type="entry name" value="Sigma70_r4_2"/>
    <property type="match status" value="1"/>
</dbReference>
<evidence type="ECO:0000256" key="5">
    <source>
        <dbReference type="ARBA" id="ARBA00023163"/>
    </source>
</evidence>
<dbReference type="InterPro" id="IPR036388">
    <property type="entry name" value="WH-like_DNA-bd_sf"/>
</dbReference>
<accession>A0A157RFF5</accession>
<keyword evidence="9" id="KW-1185">Reference proteome</keyword>
<feature type="domain" description="RNA polymerase sigma-70 region 2" evidence="6">
    <location>
        <begin position="15"/>
        <end position="75"/>
    </location>
</feature>
<reference evidence="8 9" key="1">
    <citation type="submission" date="2016-04" db="EMBL/GenBank/DDBJ databases">
        <authorList>
            <consortium name="Pathogen Informatics"/>
        </authorList>
    </citation>
    <scope>NUCLEOTIDE SEQUENCE [LARGE SCALE GENOMIC DNA]</scope>
    <source>
        <strain evidence="8 9">H044680328</strain>
    </source>
</reference>
<dbReference type="Gene3D" id="1.10.10.10">
    <property type="entry name" value="Winged helix-like DNA-binding domain superfamily/Winged helix DNA-binding domain"/>
    <property type="match status" value="1"/>
</dbReference>
<dbReference type="GO" id="GO:0003677">
    <property type="term" value="F:DNA binding"/>
    <property type="evidence" value="ECO:0007669"/>
    <property type="project" value="UniProtKB-KW"/>
</dbReference>
<dbReference type="PANTHER" id="PTHR43133:SF8">
    <property type="entry name" value="RNA POLYMERASE SIGMA FACTOR HI_1459-RELATED"/>
    <property type="match status" value="1"/>
</dbReference>
<evidence type="ECO:0000256" key="3">
    <source>
        <dbReference type="ARBA" id="ARBA00023082"/>
    </source>
</evidence>
<keyword evidence="4" id="KW-0238">DNA-binding</keyword>
<evidence type="ECO:0000313" key="9">
    <source>
        <dbReference type="Proteomes" id="UP000076825"/>
    </source>
</evidence>
<dbReference type="InterPro" id="IPR039425">
    <property type="entry name" value="RNA_pol_sigma-70-like"/>
</dbReference>
<evidence type="ECO:0000256" key="1">
    <source>
        <dbReference type="ARBA" id="ARBA00010641"/>
    </source>
</evidence>
<dbReference type="SUPFAM" id="SSF88946">
    <property type="entry name" value="Sigma2 domain of RNA polymerase sigma factors"/>
    <property type="match status" value="1"/>
</dbReference>
<dbReference type="InterPro" id="IPR013325">
    <property type="entry name" value="RNA_pol_sigma_r2"/>
</dbReference>
<evidence type="ECO:0000259" key="6">
    <source>
        <dbReference type="Pfam" id="PF04542"/>
    </source>
</evidence>
<dbReference type="EMBL" id="LT546645">
    <property type="protein sequence ID" value="SAI68676.1"/>
    <property type="molecule type" value="Genomic_DNA"/>
</dbReference>
<dbReference type="Pfam" id="PF04542">
    <property type="entry name" value="Sigma70_r2"/>
    <property type="match status" value="1"/>
</dbReference>
<comment type="similarity">
    <text evidence="1">Belongs to the sigma-70 factor family. ECF subfamily.</text>
</comment>
<keyword evidence="5" id="KW-0804">Transcription</keyword>
<dbReference type="GO" id="GO:0006352">
    <property type="term" value="P:DNA-templated transcription initiation"/>
    <property type="evidence" value="ECO:0007669"/>
    <property type="project" value="InterPro"/>
</dbReference>
<dbReference type="InterPro" id="IPR013249">
    <property type="entry name" value="RNA_pol_sigma70_r4_t2"/>
</dbReference>
<dbReference type="InterPro" id="IPR007627">
    <property type="entry name" value="RNA_pol_sigma70_r2"/>
</dbReference>
<evidence type="ECO:0000313" key="8">
    <source>
        <dbReference type="EMBL" id="SAI68676.1"/>
    </source>
</evidence>
<evidence type="ECO:0000256" key="4">
    <source>
        <dbReference type="ARBA" id="ARBA00023125"/>
    </source>
</evidence>
<dbReference type="InterPro" id="IPR013324">
    <property type="entry name" value="RNA_pol_sigma_r3/r4-like"/>
</dbReference>
<keyword evidence="3" id="KW-0731">Sigma factor</keyword>
<evidence type="ECO:0000259" key="7">
    <source>
        <dbReference type="Pfam" id="PF08281"/>
    </source>
</evidence>
<sequence>MDSAGLWEAEALARWREPMLRFARLHLPSQEEAEDAVHDTLLAVLAGHPAVGDPRRYLFGVLRHKIVDRLRARYRAPVALPDDEALDILLFSAAGQWAPGMAPALWRGPEDDARTREFFDLLDACVHRLSPHHAQVFSMRMFLECEAPEICRVLGLSRSAYWQCLSRARKQLQACLSEHGLRGEGRS</sequence>
<dbReference type="Gene3D" id="1.10.1740.10">
    <property type="match status" value="1"/>
</dbReference>
<keyword evidence="2" id="KW-0805">Transcription regulation</keyword>
<dbReference type="PATRIC" id="fig|123899.6.peg.1388"/>
<evidence type="ECO:0000256" key="2">
    <source>
        <dbReference type="ARBA" id="ARBA00023015"/>
    </source>
</evidence>
<dbReference type="RefSeq" id="WP_063491724.1">
    <property type="nucleotide sequence ID" value="NZ_CP016340.1"/>
</dbReference>
<dbReference type="STRING" id="123899.SAMEA3906487_01409"/>
<dbReference type="eggNOG" id="COG1595">
    <property type="taxonomic scope" value="Bacteria"/>
</dbReference>
<dbReference type="AlphaFoldDB" id="A0A157RFF5"/>
<gene>
    <name evidence="8" type="ORF">SAMEA3906487_01409</name>
</gene>
<proteinExistence type="inferred from homology"/>
<organism evidence="8 9">
    <name type="scientific">Bordetella trematum</name>
    <dbReference type="NCBI Taxonomy" id="123899"/>
    <lineage>
        <taxon>Bacteria</taxon>
        <taxon>Pseudomonadati</taxon>
        <taxon>Pseudomonadota</taxon>
        <taxon>Betaproteobacteria</taxon>
        <taxon>Burkholderiales</taxon>
        <taxon>Alcaligenaceae</taxon>
        <taxon>Bordetella</taxon>
    </lineage>
</organism>
<dbReference type="InterPro" id="IPR014284">
    <property type="entry name" value="RNA_pol_sigma-70_dom"/>
</dbReference>
<dbReference type="SUPFAM" id="SSF88659">
    <property type="entry name" value="Sigma3 and sigma4 domains of RNA polymerase sigma factors"/>
    <property type="match status" value="1"/>
</dbReference>
<dbReference type="KEGG" id="btrm:SAMEA390648701409"/>
<dbReference type="OrthoDB" id="9782108at2"/>